<protein>
    <recommendedName>
        <fullName evidence="11">Kinesin-like protein</fullName>
    </recommendedName>
</protein>
<name>A0A7L1UM33_PHANI</name>
<dbReference type="InterPro" id="IPR036961">
    <property type="entry name" value="Kinesin_motor_dom_sf"/>
</dbReference>
<feature type="coiled-coil region" evidence="12">
    <location>
        <begin position="465"/>
        <end position="495"/>
    </location>
</feature>
<dbReference type="PANTHER" id="PTHR47970">
    <property type="entry name" value="KINESIN-LIKE PROTEIN KIF11"/>
    <property type="match status" value="1"/>
</dbReference>
<feature type="domain" description="Kinesin motor" evidence="13">
    <location>
        <begin position="1"/>
        <end position="413"/>
    </location>
</feature>
<keyword evidence="15" id="KW-1185">Reference proteome</keyword>
<evidence type="ECO:0000256" key="4">
    <source>
        <dbReference type="ARBA" id="ARBA00022701"/>
    </source>
</evidence>
<feature type="non-terminal residue" evidence="14">
    <location>
        <position position="576"/>
    </location>
</feature>
<dbReference type="GO" id="GO:0090307">
    <property type="term" value="P:mitotic spindle assembly"/>
    <property type="evidence" value="ECO:0007669"/>
    <property type="project" value="TreeGrafter"/>
</dbReference>
<keyword evidence="4 11" id="KW-0493">Microtubule</keyword>
<sequence length="576" mass="65758">KGCVTIKDAQTVILNAPKESSAMKNSERGIGHAVHSFIFSQVFGPETTQSEFFEGSMKDILRAYVNGVNGLVFTYGVTNAGKTFTIQGTSKDLGILPRSLDVIFNHIRGRHYLKMNFKPHLSNDVKKLEDEQVKQEEALKTAILASLKEVSVQMLLKAILYTDLKSVSELIFELFLCFGLAEKNFVPLDIHGTNMHERTQASVWISFCEIYNEYVYDLLSILSTSKTQRRRVLRICEDQGGNCYIKDLKWINVQSTEEACRLLKIGNKNRSFACTRMNEQSSRSHSIYSIRLLKLTDEHQPHVLGVSELSFCDLAGSERCNKTHVFGDRLKEAGNINNSLHILGKCIAALKQNQNPKMKPSYIPFRESKLTRLFQPFFCGKGKACMIVNINQHTSTYDETLHVMKFSAIARQVIQTILPKNFGYLPPKLVGGDDKPIMNFDADTSVDDFADSTETSALEEVDITILSHEDLLKAAEDLKEKLAAERRSKLLLEVKIRKEMAEAMFRQLVETEEAWRQVILHNRLEDMKDSYEEKLESKFEMYKEAIKKHAYMCAMEQIEDHYVPIEEFLAEQEKVE</sequence>
<keyword evidence="3" id="KW-0597">Phosphoprotein</keyword>
<accession>A0A7L1UM33</accession>
<evidence type="ECO:0000259" key="13">
    <source>
        <dbReference type="PROSITE" id="PS50067"/>
    </source>
</evidence>
<evidence type="ECO:0000256" key="6">
    <source>
        <dbReference type="ARBA" id="ARBA00022840"/>
    </source>
</evidence>
<evidence type="ECO:0000256" key="8">
    <source>
        <dbReference type="ARBA" id="ARBA00023175"/>
    </source>
</evidence>
<feature type="coiled-coil region" evidence="12">
    <location>
        <begin position="521"/>
        <end position="548"/>
    </location>
</feature>
<evidence type="ECO:0000256" key="9">
    <source>
        <dbReference type="ARBA" id="ARBA00023212"/>
    </source>
</evidence>
<dbReference type="GO" id="GO:0005524">
    <property type="term" value="F:ATP binding"/>
    <property type="evidence" value="ECO:0007669"/>
    <property type="project" value="UniProtKB-UniRule"/>
</dbReference>
<dbReference type="Pfam" id="PF00225">
    <property type="entry name" value="Kinesin"/>
    <property type="match status" value="1"/>
</dbReference>
<evidence type="ECO:0000256" key="12">
    <source>
        <dbReference type="SAM" id="Coils"/>
    </source>
</evidence>
<keyword evidence="7 12" id="KW-0175">Coiled coil</keyword>
<dbReference type="Proteomes" id="UP000579685">
    <property type="component" value="Unassembled WGS sequence"/>
</dbReference>
<dbReference type="GO" id="GO:0051231">
    <property type="term" value="P:spindle elongation"/>
    <property type="evidence" value="ECO:0007669"/>
    <property type="project" value="TreeGrafter"/>
</dbReference>
<dbReference type="EMBL" id="VXBQ01017059">
    <property type="protein sequence ID" value="NXO73931.1"/>
    <property type="molecule type" value="Genomic_DNA"/>
</dbReference>
<feature type="binding site" evidence="10">
    <location>
        <begin position="76"/>
        <end position="83"/>
    </location>
    <ligand>
        <name>ATP</name>
        <dbReference type="ChEBI" id="CHEBI:30616"/>
    </ligand>
</feature>
<dbReference type="InterPro" id="IPR019821">
    <property type="entry name" value="Kinesin_motor_CS"/>
</dbReference>
<evidence type="ECO:0000256" key="2">
    <source>
        <dbReference type="ARBA" id="ARBA00022490"/>
    </source>
</evidence>
<evidence type="ECO:0000256" key="5">
    <source>
        <dbReference type="ARBA" id="ARBA00022741"/>
    </source>
</evidence>
<dbReference type="SMART" id="SM00129">
    <property type="entry name" value="KISc"/>
    <property type="match status" value="1"/>
</dbReference>
<reference evidence="14 15" key="1">
    <citation type="submission" date="2019-09" db="EMBL/GenBank/DDBJ databases">
        <title>Bird 10,000 Genomes (B10K) Project - Family phase.</title>
        <authorList>
            <person name="Zhang G."/>
        </authorList>
    </citation>
    <scope>NUCLEOTIDE SEQUENCE [LARGE SCALE GENOMIC DNA]</scope>
    <source>
        <strain evidence="14">B10K-DU-002-32</strain>
        <tissue evidence="14">Muscle</tissue>
    </source>
</reference>
<dbReference type="GO" id="GO:0008017">
    <property type="term" value="F:microtubule binding"/>
    <property type="evidence" value="ECO:0007669"/>
    <property type="project" value="InterPro"/>
</dbReference>
<dbReference type="PROSITE" id="PS50067">
    <property type="entry name" value="KINESIN_MOTOR_2"/>
    <property type="match status" value="1"/>
</dbReference>
<dbReference type="AlphaFoldDB" id="A0A7L1UM33"/>
<dbReference type="GO" id="GO:0007018">
    <property type="term" value="P:microtubule-based movement"/>
    <property type="evidence" value="ECO:0007669"/>
    <property type="project" value="InterPro"/>
</dbReference>
<feature type="non-terminal residue" evidence="14">
    <location>
        <position position="1"/>
    </location>
</feature>
<keyword evidence="8 10" id="KW-0505">Motor protein</keyword>
<evidence type="ECO:0000256" key="7">
    <source>
        <dbReference type="ARBA" id="ARBA00023054"/>
    </source>
</evidence>
<evidence type="ECO:0000256" key="3">
    <source>
        <dbReference type="ARBA" id="ARBA00022553"/>
    </source>
</evidence>
<comment type="similarity">
    <text evidence="10 11">Belongs to the TRAFAC class myosin-kinesin ATPase superfamily. Kinesin family.</text>
</comment>
<dbReference type="GO" id="GO:0005876">
    <property type="term" value="C:spindle microtubule"/>
    <property type="evidence" value="ECO:0007669"/>
    <property type="project" value="TreeGrafter"/>
</dbReference>
<keyword evidence="5 10" id="KW-0547">Nucleotide-binding</keyword>
<evidence type="ECO:0000256" key="1">
    <source>
        <dbReference type="ARBA" id="ARBA00004186"/>
    </source>
</evidence>
<keyword evidence="9" id="KW-0206">Cytoskeleton</keyword>
<dbReference type="PANTHER" id="PTHR47970:SF29">
    <property type="entry name" value="KINESIN FAMILY MEMBER 20B"/>
    <property type="match status" value="1"/>
</dbReference>
<dbReference type="PRINTS" id="PR00380">
    <property type="entry name" value="KINESINHEAVY"/>
</dbReference>
<dbReference type="Gene3D" id="3.40.850.10">
    <property type="entry name" value="Kinesin motor domain"/>
    <property type="match status" value="1"/>
</dbReference>
<keyword evidence="2" id="KW-0963">Cytoplasm</keyword>
<dbReference type="GO" id="GO:0005634">
    <property type="term" value="C:nucleus"/>
    <property type="evidence" value="ECO:0007669"/>
    <property type="project" value="TreeGrafter"/>
</dbReference>
<keyword evidence="6 10" id="KW-0067">ATP-binding</keyword>
<dbReference type="GO" id="GO:0072686">
    <property type="term" value="C:mitotic spindle"/>
    <property type="evidence" value="ECO:0007669"/>
    <property type="project" value="TreeGrafter"/>
</dbReference>
<evidence type="ECO:0000313" key="15">
    <source>
        <dbReference type="Proteomes" id="UP000579685"/>
    </source>
</evidence>
<dbReference type="InterPro" id="IPR027417">
    <property type="entry name" value="P-loop_NTPase"/>
</dbReference>
<comment type="caution">
    <text evidence="14">The sequence shown here is derived from an EMBL/GenBank/DDBJ whole genome shotgun (WGS) entry which is preliminary data.</text>
</comment>
<evidence type="ECO:0000256" key="11">
    <source>
        <dbReference type="RuleBase" id="RU000394"/>
    </source>
</evidence>
<dbReference type="InterPro" id="IPR001752">
    <property type="entry name" value="Kinesin_motor_dom"/>
</dbReference>
<evidence type="ECO:0000256" key="10">
    <source>
        <dbReference type="PROSITE-ProRule" id="PRU00283"/>
    </source>
</evidence>
<gene>
    <name evidence="14" type="primary">Kif20a_1</name>
    <name evidence="14" type="ORF">PHANIT_R00761</name>
</gene>
<organism evidence="14 15">
    <name type="scientific">Phainopepla nitens</name>
    <name type="common">Phainopepla</name>
    <dbReference type="NCBI Taxonomy" id="161653"/>
    <lineage>
        <taxon>Eukaryota</taxon>
        <taxon>Metazoa</taxon>
        <taxon>Chordata</taxon>
        <taxon>Craniata</taxon>
        <taxon>Vertebrata</taxon>
        <taxon>Euteleostomi</taxon>
        <taxon>Archelosauria</taxon>
        <taxon>Archosauria</taxon>
        <taxon>Dinosauria</taxon>
        <taxon>Saurischia</taxon>
        <taxon>Theropoda</taxon>
        <taxon>Coelurosauria</taxon>
        <taxon>Aves</taxon>
        <taxon>Neognathae</taxon>
        <taxon>Neoaves</taxon>
        <taxon>Telluraves</taxon>
        <taxon>Australaves</taxon>
        <taxon>Passeriformes</taxon>
        <taxon>Bombycillidae</taxon>
        <taxon>Phainopepla</taxon>
    </lineage>
</organism>
<dbReference type="PROSITE" id="PS00411">
    <property type="entry name" value="KINESIN_MOTOR_1"/>
    <property type="match status" value="1"/>
</dbReference>
<dbReference type="SUPFAM" id="SSF52540">
    <property type="entry name" value="P-loop containing nucleoside triphosphate hydrolases"/>
    <property type="match status" value="1"/>
</dbReference>
<comment type="subcellular location">
    <subcellularLocation>
        <location evidence="1">Cytoplasm</location>
        <location evidence="1">Cytoskeleton</location>
        <location evidence="1">Spindle</location>
    </subcellularLocation>
</comment>
<evidence type="ECO:0000313" key="14">
    <source>
        <dbReference type="EMBL" id="NXO73931.1"/>
    </source>
</evidence>
<proteinExistence type="inferred from homology"/>
<dbReference type="GO" id="GO:0008574">
    <property type="term" value="F:plus-end-directed microtubule motor activity"/>
    <property type="evidence" value="ECO:0007669"/>
    <property type="project" value="TreeGrafter"/>
</dbReference>
<dbReference type="InterPro" id="IPR047149">
    <property type="entry name" value="KIF11-like"/>
</dbReference>